<proteinExistence type="predicted"/>
<evidence type="ECO:0000313" key="2">
    <source>
        <dbReference type="EMBL" id="CAI3990396.1"/>
    </source>
</evidence>
<reference evidence="2" key="1">
    <citation type="submission" date="2022-10" db="EMBL/GenBank/DDBJ databases">
        <authorList>
            <person name="Chen Y."/>
            <person name="Dougan E. K."/>
            <person name="Chan C."/>
            <person name="Rhodes N."/>
            <person name="Thang M."/>
        </authorList>
    </citation>
    <scope>NUCLEOTIDE SEQUENCE</scope>
</reference>
<accession>A0A9P1FW68</accession>
<gene>
    <name evidence="2" type="ORF">C1SCF055_LOCUS17390</name>
</gene>
<dbReference type="EMBL" id="CAMXCT020001469">
    <property type="protein sequence ID" value="CAL1143771.1"/>
    <property type="molecule type" value="Genomic_DNA"/>
</dbReference>
<reference evidence="3 4" key="2">
    <citation type="submission" date="2024-05" db="EMBL/GenBank/DDBJ databases">
        <authorList>
            <person name="Chen Y."/>
            <person name="Shah S."/>
            <person name="Dougan E. K."/>
            <person name="Thang M."/>
            <person name="Chan C."/>
        </authorList>
    </citation>
    <scope>NUCLEOTIDE SEQUENCE [LARGE SCALE GENOMIC DNA]</scope>
</reference>
<name>A0A9P1FW68_9DINO</name>
<dbReference type="AlphaFoldDB" id="A0A9P1FW68"/>
<comment type="caution">
    <text evidence="2">The sequence shown here is derived from an EMBL/GenBank/DDBJ whole genome shotgun (WGS) entry which is preliminary data.</text>
</comment>
<dbReference type="EMBL" id="CAMXCT010001469">
    <property type="protein sequence ID" value="CAI3990396.1"/>
    <property type="molecule type" value="Genomic_DNA"/>
</dbReference>
<protein>
    <submittedName>
        <fullName evidence="3">PilZ domain-containing protein</fullName>
    </submittedName>
</protein>
<evidence type="ECO:0000256" key="1">
    <source>
        <dbReference type="SAM" id="MobiDB-lite"/>
    </source>
</evidence>
<evidence type="ECO:0000313" key="4">
    <source>
        <dbReference type="Proteomes" id="UP001152797"/>
    </source>
</evidence>
<sequence>MPSMLFYADEVKYCEAPFTKVKLGFNKNAGALNMIHSPLDAALELVSDIAGLQITVDGQTCAIGGKVKATFADEALAMKFAEHLRGTPMESTEEAQLEAAPSTPKRRPSKMGMDITPPRCVRPRRTVLEEDECKIAKADM</sequence>
<dbReference type="Proteomes" id="UP001152797">
    <property type="component" value="Unassembled WGS sequence"/>
</dbReference>
<evidence type="ECO:0000313" key="3">
    <source>
        <dbReference type="EMBL" id="CAL4777708.1"/>
    </source>
</evidence>
<feature type="region of interest" description="Disordered" evidence="1">
    <location>
        <begin position="86"/>
        <end position="120"/>
    </location>
</feature>
<organism evidence="2">
    <name type="scientific">Cladocopium goreaui</name>
    <dbReference type="NCBI Taxonomy" id="2562237"/>
    <lineage>
        <taxon>Eukaryota</taxon>
        <taxon>Sar</taxon>
        <taxon>Alveolata</taxon>
        <taxon>Dinophyceae</taxon>
        <taxon>Suessiales</taxon>
        <taxon>Symbiodiniaceae</taxon>
        <taxon>Cladocopium</taxon>
    </lineage>
</organism>
<keyword evidence="4" id="KW-1185">Reference proteome</keyword>
<dbReference type="EMBL" id="CAMXCT030001469">
    <property type="protein sequence ID" value="CAL4777708.1"/>
    <property type="molecule type" value="Genomic_DNA"/>
</dbReference>